<dbReference type="Proteomes" id="UP001064971">
    <property type="component" value="Plasmid pDAETH-3"/>
</dbReference>
<dbReference type="RefSeq" id="WP_264778830.1">
    <property type="nucleotide sequence ID" value="NZ_AP026563.1"/>
</dbReference>
<proteinExistence type="predicted"/>
<geneLocation type="plasmid" evidence="2 3">
    <name>pDAETH-3</name>
</geneLocation>
<keyword evidence="1" id="KW-0732">Signal</keyword>
<evidence type="ECO:0000313" key="2">
    <source>
        <dbReference type="EMBL" id="BDP44583.1"/>
    </source>
</evidence>
<gene>
    <name evidence="2" type="ORF">DAETH_45520</name>
</gene>
<sequence>MNRSIRLILSALATFLGAATAAAVTVFALTVPLMRDALFADPPAPAAFGEGTLHKESLTVPVQVNRDAGGLPRT</sequence>
<organism evidence="2 3">
    <name type="scientific">Deinococcus aetherius</name>
    <dbReference type="NCBI Taxonomy" id="200252"/>
    <lineage>
        <taxon>Bacteria</taxon>
        <taxon>Thermotogati</taxon>
        <taxon>Deinococcota</taxon>
        <taxon>Deinococci</taxon>
        <taxon>Deinococcales</taxon>
        <taxon>Deinococcaceae</taxon>
        <taxon>Deinococcus</taxon>
    </lineage>
</organism>
<accession>A0ABM8AL80</accession>
<reference evidence="2" key="1">
    <citation type="submission" date="2022-07" db="EMBL/GenBank/DDBJ databases">
        <title>Complete Genome Sequence of the Radioresistant Bacterium Deinococcus aetherius ST0316, Isolated from the Air Dust collected in Lower Stratosphere above Japan.</title>
        <authorList>
            <person name="Satoh K."/>
            <person name="Hagiwara K."/>
            <person name="Katsumata K."/>
            <person name="Kubo A."/>
            <person name="Yokobori S."/>
            <person name="Yamagishi A."/>
            <person name="Oono Y."/>
            <person name="Narumi I."/>
        </authorList>
    </citation>
    <scope>NUCLEOTIDE SEQUENCE</scope>
    <source>
        <strain evidence="2">ST0316</strain>
        <plasmid evidence="2">pDAETH-3</plasmid>
    </source>
</reference>
<feature type="signal peptide" evidence="1">
    <location>
        <begin position="1"/>
        <end position="21"/>
    </location>
</feature>
<evidence type="ECO:0000256" key="1">
    <source>
        <dbReference type="SAM" id="SignalP"/>
    </source>
</evidence>
<feature type="chain" id="PRO_5045549327" evidence="1">
    <location>
        <begin position="22"/>
        <end position="74"/>
    </location>
</feature>
<name>A0ABM8AL80_9DEIO</name>
<dbReference type="EMBL" id="AP026563">
    <property type="protein sequence ID" value="BDP44583.1"/>
    <property type="molecule type" value="Genomic_DNA"/>
</dbReference>
<keyword evidence="2" id="KW-0614">Plasmid</keyword>
<keyword evidence="3" id="KW-1185">Reference proteome</keyword>
<evidence type="ECO:0000313" key="3">
    <source>
        <dbReference type="Proteomes" id="UP001064971"/>
    </source>
</evidence>
<protein>
    <submittedName>
        <fullName evidence="2">Uncharacterized protein</fullName>
    </submittedName>
</protein>